<keyword evidence="6" id="KW-0472">Membrane</keyword>
<feature type="transmembrane region" description="Helical" evidence="6">
    <location>
        <begin position="732"/>
        <end position="753"/>
    </location>
</feature>
<reference evidence="8" key="2">
    <citation type="submission" date="2023-06" db="EMBL/GenBank/DDBJ databases">
        <authorList>
            <consortium name="Lawrence Berkeley National Laboratory"/>
            <person name="Mondo S.J."/>
            <person name="Hensen N."/>
            <person name="Bonometti L."/>
            <person name="Westerberg I."/>
            <person name="Brannstrom I.O."/>
            <person name="Guillou S."/>
            <person name="Cros-Aarteil S."/>
            <person name="Calhoun S."/>
            <person name="Haridas S."/>
            <person name="Kuo A."/>
            <person name="Pangilinan J."/>
            <person name="Riley R."/>
            <person name="Labutti K."/>
            <person name="Andreopoulos B."/>
            <person name="Lipzen A."/>
            <person name="Chen C."/>
            <person name="Yanf M."/>
            <person name="Daum C."/>
            <person name="Ng V."/>
            <person name="Clum A."/>
            <person name="Steindorff A."/>
            <person name="Ohm R."/>
            <person name="Martin F."/>
            <person name="Silar P."/>
            <person name="Natvig D."/>
            <person name="Lalanne C."/>
            <person name="Gautier V."/>
            <person name="Ament-Velasquez S.L."/>
            <person name="Kruys A."/>
            <person name="Hutchinson M.I."/>
            <person name="Powell A.J."/>
            <person name="Barry K."/>
            <person name="Miller A.N."/>
            <person name="Grigoriev I.V."/>
            <person name="Debuchy R."/>
            <person name="Gladieux P."/>
            <person name="Thoren M.H."/>
            <person name="Johannesson H."/>
        </authorList>
    </citation>
    <scope>NUCLEOTIDE SEQUENCE</scope>
    <source>
        <strain evidence="8">PSN324</strain>
    </source>
</reference>
<dbReference type="Gene3D" id="3.50.50.60">
    <property type="entry name" value="FAD/NAD(P)-binding domain"/>
    <property type="match status" value="1"/>
</dbReference>
<dbReference type="InterPro" id="IPR036188">
    <property type="entry name" value="FAD/NAD-bd_sf"/>
</dbReference>
<keyword evidence="4" id="KW-0274">FAD</keyword>
<feature type="transmembrane region" description="Helical" evidence="6">
    <location>
        <begin position="765"/>
        <end position="791"/>
    </location>
</feature>
<accession>A0AAV9I0R3</accession>
<dbReference type="InterPro" id="IPR050562">
    <property type="entry name" value="FAD_mOase_fung"/>
</dbReference>
<dbReference type="Proteomes" id="UP001321749">
    <property type="component" value="Unassembled WGS sequence"/>
</dbReference>
<evidence type="ECO:0000256" key="2">
    <source>
        <dbReference type="ARBA" id="ARBA00007992"/>
    </source>
</evidence>
<dbReference type="SUPFAM" id="SSF51905">
    <property type="entry name" value="FAD/NAD(P)-binding domain"/>
    <property type="match status" value="1"/>
</dbReference>
<name>A0AAV9I0R3_9PEZI</name>
<dbReference type="PANTHER" id="PTHR47356">
    <property type="entry name" value="FAD-DEPENDENT MONOOXYGENASE ASQG-RELATED"/>
    <property type="match status" value="1"/>
</dbReference>
<keyword evidence="9" id="KW-1185">Reference proteome</keyword>
<keyword evidence="5" id="KW-0560">Oxidoreductase</keyword>
<keyword evidence="3" id="KW-0285">Flavoprotein</keyword>
<reference evidence="8" key="1">
    <citation type="journal article" date="2023" name="Mol. Phylogenet. Evol.">
        <title>Genome-scale phylogeny and comparative genomics of the fungal order Sordariales.</title>
        <authorList>
            <person name="Hensen N."/>
            <person name="Bonometti L."/>
            <person name="Westerberg I."/>
            <person name="Brannstrom I.O."/>
            <person name="Guillou S."/>
            <person name="Cros-Aarteil S."/>
            <person name="Calhoun S."/>
            <person name="Haridas S."/>
            <person name="Kuo A."/>
            <person name="Mondo S."/>
            <person name="Pangilinan J."/>
            <person name="Riley R."/>
            <person name="LaButti K."/>
            <person name="Andreopoulos B."/>
            <person name="Lipzen A."/>
            <person name="Chen C."/>
            <person name="Yan M."/>
            <person name="Daum C."/>
            <person name="Ng V."/>
            <person name="Clum A."/>
            <person name="Steindorff A."/>
            <person name="Ohm R.A."/>
            <person name="Martin F."/>
            <person name="Silar P."/>
            <person name="Natvig D.O."/>
            <person name="Lalanne C."/>
            <person name="Gautier V."/>
            <person name="Ament-Velasquez S.L."/>
            <person name="Kruys A."/>
            <person name="Hutchinson M.I."/>
            <person name="Powell A.J."/>
            <person name="Barry K."/>
            <person name="Miller A.N."/>
            <person name="Grigoriev I.V."/>
            <person name="Debuchy R."/>
            <person name="Gladieux P."/>
            <person name="Hiltunen Thoren M."/>
            <person name="Johannesson H."/>
        </authorList>
    </citation>
    <scope>NUCLEOTIDE SEQUENCE</scope>
    <source>
        <strain evidence="8">PSN324</strain>
    </source>
</reference>
<dbReference type="GO" id="GO:0004497">
    <property type="term" value="F:monooxygenase activity"/>
    <property type="evidence" value="ECO:0007669"/>
    <property type="project" value="InterPro"/>
</dbReference>
<sequence length="838" mass="93804">MTENPRFRVLIAGGGVAGLLLANALERGGIDYILLERRDTLAAHSGAAICILPNGCRILDQLGFYDAFLETTVPMNWIYDRDNKGVPIGPTPDSPQLGFARTGYMFVFNDRRALLQIMVNGIEDKSKLLMNKALVDVTHSAAGVTVQCHDGTAYSGDILVGADGVSSKTREALWKLAAEEHPDKVKKDTEALTAEFQCLFGICSKVDGMEIGKGEYGYDSDRSSLAVAVKNGRTYYFIFQKMDKTYRGTDMPHYSRNEVEEFARAHFDMKIRPDVTFEAMWKNTLAANLVVLEEATFEVWAHGRIACIGDSIHKMTPNIGFGGNTAIESAAALANVIKEMADKPSDRGCPSEFQIKEGFAAYQSKRKPRADSIVKRSAEITRLQALQRFSQRAMVRYAFPYLGDYLANMQAERFVGAELISFLPIPRRSVSATMPFNPTQGDCREESKLRRAALALPFLLLFYLAKTLMDPAPFIPWATEILHHKTVPWSDAPVMTRFYHLEWLDELLGPLMVFFSPVLSGIDPKLSAQAFLFLADYGIVLAIWLIESARRANVFTPARLPVIFALAGQFVGVGVVSPLYYFLHYVLVPIENFKASDMRLTSTSYTRSVLPATAAAYYIPLYASFFWPSFAGRVSWNFLWQLFPIWTVLLASLMASCQSPNTEREDRLRNVRKDLPFIRTTVGALAAHSGVVWLYYAWYKAGFDARAVSELVLPPMHSPQRAKDLLTFAGEFLRFDSAFLFGNTFLWLGYLFWDIKHAGMLKMGWGWIVVYAAAAVVVLGPGATTGMGFLWREELIATRRHWAAVTEEKAREWNLRLGHEWAEDKTSGLADGTVKSQK</sequence>
<dbReference type="GO" id="GO:0071949">
    <property type="term" value="F:FAD binding"/>
    <property type="evidence" value="ECO:0007669"/>
    <property type="project" value="InterPro"/>
</dbReference>
<evidence type="ECO:0000256" key="3">
    <source>
        <dbReference type="ARBA" id="ARBA00022630"/>
    </source>
</evidence>
<feature type="domain" description="FAD-binding" evidence="7">
    <location>
        <begin position="8"/>
        <end position="375"/>
    </location>
</feature>
<evidence type="ECO:0000259" key="7">
    <source>
        <dbReference type="Pfam" id="PF01494"/>
    </source>
</evidence>
<proteinExistence type="inferred from homology"/>
<dbReference type="AlphaFoldDB" id="A0AAV9I0R3"/>
<dbReference type="Pfam" id="PF01494">
    <property type="entry name" value="FAD_binding_3"/>
    <property type="match status" value="1"/>
</dbReference>
<evidence type="ECO:0000256" key="4">
    <source>
        <dbReference type="ARBA" id="ARBA00022827"/>
    </source>
</evidence>
<evidence type="ECO:0000313" key="8">
    <source>
        <dbReference type="EMBL" id="KAK4466004.1"/>
    </source>
</evidence>
<keyword evidence="6" id="KW-1133">Transmembrane helix</keyword>
<dbReference type="PANTHER" id="PTHR47356:SF2">
    <property type="entry name" value="FAD-BINDING DOMAIN-CONTAINING PROTEIN-RELATED"/>
    <property type="match status" value="1"/>
</dbReference>
<dbReference type="EMBL" id="MU864935">
    <property type="protein sequence ID" value="KAK4466004.1"/>
    <property type="molecule type" value="Genomic_DNA"/>
</dbReference>
<feature type="transmembrane region" description="Helical" evidence="6">
    <location>
        <begin position="677"/>
        <end position="698"/>
    </location>
</feature>
<gene>
    <name evidence="8" type="ORF">QBC42DRAFT_103460</name>
</gene>
<keyword evidence="6" id="KW-0812">Transmembrane</keyword>
<dbReference type="PRINTS" id="PR00420">
    <property type="entry name" value="RNGMNOXGNASE"/>
</dbReference>
<evidence type="ECO:0000256" key="5">
    <source>
        <dbReference type="ARBA" id="ARBA00023002"/>
    </source>
</evidence>
<protein>
    <recommendedName>
        <fullName evidence="7">FAD-binding domain-containing protein</fullName>
    </recommendedName>
</protein>
<feature type="transmembrane region" description="Helical" evidence="6">
    <location>
        <begin position="609"/>
        <end position="627"/>
    </location>
</feature>
<evidence type="ECO:0000256" key="6">
    <source>
        <dbReference type="SAM" id="Phobius"/>
    </source>
</evidence>
<comment type="cofactor">
    <cofactor evidence="1">
        <name>FAD</name>
        <dbReference type="ChEBI" id="CHEBI:57692"/>
    </cofactor>
</comment>
<evidence type="ECO:0000256" key="1">
    <source>
        <dbReference type="ARBA" id="ARBA00001974"/>
    </source>
</evidence>
<feature type="transmembrane region" description="Helical" evidence="6">
    <location>
        <begin position="639"/>
        <end position="657"/>
    </location>
</feature>
<feature type="transmembrane region" description="Helical" evidence="6">
    <location>
        <begin position="566"/>
        <end position="588"/>
    </location>
</feature>
<dbReference type="InterPro" id="IPR002938">
    <property type="entry name" value="FAD-bd"/>
</dbReference>
<organism evidence="8 9">
    <name type="scientific">Cladorrhinum samala</name>
    <dbReference type="NCBI Taxonomy" id="585594"/>
    <lineage>
        <taxon>Eukaryota</taxon>
        <taxon>Fungi</taxon>
        <taxon>Dikarya</taxon>
        <taxon>Ascomycota</taxon>
        <taxon>Pezizomycotina</taxon>
        <taxon>Sordariomycetes</taxon>
        <taxon>Sordariomycetidae</taxon>
        <taxon>Sordariales</taxon>
        <taxon>Podosporaceae</taxon>
        <taxon>Cladorrhinum</taxon>
    </lineage>
</organism>
<comment type="caution">
    <text evidence="8">The sequence shown here is derived from an EMBL/GenBank/DDBJ whole genome shotgun (WGS) entry which is preliminary data.</text>
</comment>
<feature type="transmembrane region" description="Helical" evidence="6">
    <location>
        <begin position="526"/>
        <end position="546"/>
    </location>
</feature>
<comment type="similarity">
    <text evidence="2">Belongs to the paxM FAD-dependent monooxygenase family.</text>
</comment>
<evidence type="ECO:0000313" key="9">
    <source>
        <dbReference type="Proteomes" id="UP001321749"/>
    </source>
</evidence>